<evidence type="ECO:0000313" key="1">
    <source>
        <dbReference type="EMBL" id="GAI81614.1"/>
    </source>
</evidence>
<protein>
    <submittedName>
        <fullName evidence="1">Uncharacterized protein</fullName>
    </submittedName>
</protein>
<name>X1TNK6_9ZZZZ</name>
<proteinExistence type="predicted"/>
<sequence length="79" mass="9096">MKKLKINREIYSASQLNVKGGKTELLVSIVKELDGNVYLSGAGARNYLDESVFKKEKIEILYYQYGSFIYPQLWGKFIP</sequence>
<comment type="caution">
    <text evidence="1">The sequence shown here is derived from an EMBL/GenBank/DDBJ whole genome shotgun (WGS) entry which is preliminary data.</text>
</comment>
<dbReference type="AlphaFoldDB" id="X1TNK6"/>
<accession>X1TNK6</accession>
<dbReference type="InterPro" id="IPR014985">
    <property type="entry name" value="WbqC"/>
</dbReference>
<dbReference type="EMBL" id="BARW01005636">
    <property type="protein sequence ID" value="GAI81614.1"/>
    <property type="molecule type" value="Genomic_DNA"/>
</dbReference>
<dbReference type="Pfam" id="PF08889">
    <property type="entry name" value="WbqC"/>
    <property type="match status" value="1"/>
</dbReference>
<reference evidence="1" key="1">
    <citation type="journal article" date="2014" name="Front. Microbiol.">
        <title>High frequency of phylogenetically diverse reductive dehalogenase-homologous genes in deep subseafloor sedimentary metagenomes.</title>
        <authorList>
            <person name="Kawai M."/>
            <person name="Futagami T."/>
            <person name="Toyoda A."/>
            <person name="Takaki Y."/>
            <person name="Nishi S."/>
            <person name="Hori S."/>
            <person name="Arai W."/>
            <person name="Tsubouchi T."/>
            <person name="Morono Y."/>
            <person name="Uchiyama I."/>
            <person name="Ito T."/>
            <person name="Fujiyama A."/>
            <person name="Inagaki F."/>
            <person name="Takami H."/>
        </authorList>
    </citation>
    <scope>NUCLEOTIDE SEQUENCE</scope>
    <source>
        <strain evidence="1">Expedition CK06-06</strain>
    </source>
</reference>
<gene>
    <name evidence="1" type="ORF">S12H4_12117</name>
</gene>
<organism evidence="1">
    <name type="scientific">marine sediment metagenome</name>
    <dbReference type="NCBI Taxonomy" id="412755"/>
    <lineage>
        <taxon>unclassified sequences</taxon>
        <taxon>metagenomes</taxon>
        <taxon>ecological metagenomes</taxon>
    </lineage>
</organism>
<feature type="non-terminal residue" evidence="1">
    <location>
        <position position="79"/>
    </location>
</feature>